<feature type="region of interest" description="Disordered" evidence="1">
    <location>
        <begin position="203"/>
        <end position="239"/>
    </location>
</feature>
<sequence>MQSYFDIKSLLFPAIALFLFWTSYGLAISARHINILNDNDSGTPENAYPMWKFQEDVQRVSANSRAIHTSTNHRKSPVDRGRLMDPSYDFLGELDSPTTDLSTLKRRSPLDKRRSILQARTNERGSPKLQTKTGTSTDHSATKSSETSPQKQKRRAGRLSFLHKDELVSQIPIKRPRLGSSKDGGWIRGGTMTSQATYVLQSHADPKHKQDERARSPPSLAQQLHDSSQGQAEKAVKEPARKSYLVPGAQSHSQLAHVLRQPNPSGKGLARGQYGDATVATKFGSGAPVTGLHPLWTENRQDVSQLNVITLADQPAKEQAVSRLKPDSSNHRSVHLGQTLASTSPRQHYDSGPLDTASNSRRTHSTESQEAAPARPNKRNKPVRDLPPVPQVGGLNRLNDAAQSHAQEPQFKVPPSRFPSSVPQAAKLNRLLDASRASRWQQSEQDFR</sequence>
<organism evidence="2 3">
    <name type="scientific">Gomphillus americanus</name>
    <dbReference type="NCBI Taxonomy" id="1940652"/>
    <lineage>
        <taxon>Eukaryota</taxon>
        <taxon>Fungi</taxon>
        <taxon>Dikarya</taxon>
        <taxon>Ascomycota</taxon>
        <taxon>Pezizomycotina</taxon>
        <taxon>Lecanoromycetes</taxon>
        <taxon>OSLEUM clade</taxon>
        <taxon>Ostropomycetidae</taxon>
        <taxon>Ostropales</taxon>
        <taxon>Graphidaceae</taxon>
        <taxon>Gomphilloideae</taxon>
        <taxon>Gomphillus</taxon>
    </lineage>
</organism>
<reference evidence="2" key="1">
    <citation type="submission" date="2021-03" db="EMBL/GenBank/DDBJ databases">
        <authorList>
            <person name="Tagirdzhanova G."/>
        </authorList>
    </citation>
    <scope>NUCLEOTIDE SEQUENCE</scope>
</reference>
<keyword evidence="3" id="KW-1185">Reference proteome</keyword>
<feature type="region of interest" description="Disordered" evidence="1">
    <location>
        <begin position="100"/>
        <end position="163"/>
    </location>
</feature>
<proteinExistence type="predicted"/>
<dbReference type="EMBL" id="CAJPDQ010000007">
    <property type="protein sequence ID" value="CAF9912017.1"/>
    <property type="molecule type" value="Genomic_DNA"/>
</dbReference>
<evidence type="ECO:0000313" key="2">
    <source>
        <dbReference type="EMBL" id="CAF9912017.1"/>
    </source>
</evidence>
<dbReference type="AlphaFoldDB" id="A0A8H3EXD1"/>
<feature type="compositionally biased region" description="Basic and acidic residues" evidence="1">
    <location>
        <begin position="204"/>
        <end position="215"/>
    </location>
</feature>
<feature type="compositionally biased region" description="Polar residues" evidence="1">
    <location>
        <begin position="219"/>
        <end position="231"/>
    </location>
</feature>
<feature type="region of interest" description="Disordered" evidence="1">
    <location>
        <begin position="338"/>
        <end position="448"/>
    </location>
</feature>
<evidence type="ECO:0000256" key="1">
    <source>
        <dbReference type="SAM" id="MobiDB-lite"/>
    </source>
</evidence>
<protein>
    <submittedName>
        <fullName evidence="2">Uncharacterized protein</fullName>
    </submittedName>
</protein>
<feature type="compositionally biased region" description="Polar residues" evidence="1">
    <location>
        <begin position="438"/>
        <end position="448"/>
    </location>
</feature>
<accession>A0A8H3EXD1</accession>
<name>A0A8H3EXD1_9LECA</name>
<evidence type="ECO:0000313" key="3">
    <source>
        <dbReference type="Proteomes" id="UP000664169"/>
    </source>
</evidence>
<comment type="caution">
    <text evidence="2">The sequence shown here is derived from an EMBL/GenBank/DDBJ whole genome shotgun (WGS) entry which is preliminary data.</text>
</comment>
<dbReference type="Proteomes" id="UP000664169">
    <property type="component" value="Unassembled WGS sequence"/>
</dbReference>
<feature type="compositionally biased region" description="Polar residues" evidence="1">
    <location>
        <begin position="128"/>
        <end position="150"/>
    </location>
</feature>
<gene>
    <name evidence="2" type="ORF">GOMPHAMPRED_007524</name>
</gene>